<feature type="domain" description="Glucose/Sorbosone dehydrogenase" evidence="1">
    <location>
        <begin position="41"/>
        <end position="365"/>
    </location>
</feature>
<proteinExistence type="predicted"/>
<sequence length="370" mass="40623">MGIAAAVLGTAAFMWRRTPPRVQVLDTQEHRVRVTTVVDGLRSPWGLTFLPGGDLLITEKRGRLRLVRAGVLQPEPVAELEVASSGQGGLLDVELHPGFARNRLVYLTYSKPGPRGSTTALARGRWDGSRLVDVQDVFVAEAWGRGGQHFGSRIVFDRAGMVYFGVGERNEKYPAQDLASDKGKILRLHDDGRIPRDNPFVGRTDARPEIFSYGHRNPQGMTLHPVTGELWETEHGARGGDEVNHVRAGRNYGWPRITHGVDYSGARISPDSALPGMEQPVLHWTPSIAPSGLAIYAGDRFPRWRGHLFAGALAGQQLRRVVVEGDRAVHQETLLEGRSRIRAVKNGPDGNLYLLTDASEGSLLRVEPAP</sequence>
<name>A0AA37V4E5_9BACT</name>
<reference evidence="2" key="1">
    <citation type="submission" date="2022-08" db="EMBL/GenBank/DDBJ databases">
        <title>Draft genome sequencing of Roseisolibacter agri AW1220.</title>
        <authorList>
            <person name="Tobiishi Y."/>
            <person name="Tonouchi A."/>
        </authorList>
    </citation>
    <scope>NUCLEOTIDE SEQUENCE</scope>
    <source>
        <strain evidence="2">AW1220</strain>
    </source>
</reference>
<dbReference type="PANTHER" id="PTHR19328">
    <property type="entry name" value="HEDGEHOG-INTERACTING PROTEIN"/>
    <property type="match status" value="1"/>
</dbReference>
<dbReference type="InterPro" id="IPR011041">
    <property type="entry name" value="Quinoprot_gluc/sorb_DH_b-prop"/>
</dbReference>
<protein>
    <recommendedName>
        <fullName evidence="1">Glucose/Sorbosone dehydrogenase domain-containing protein</fullName>
    </recommendedName>
</protein>
<dbReference type="AlphaFoldDB" id="A0AA37V4E5"/>
<dbReference type="Proteomes" id="UP001161325">
    <property type="component" value="Unassembled WGS sequence"/>
</dbReference>
<organism evidence="2 3">
    <name type="scientific">Roseisolibacter agri</name>
    <dbReference type="NCBI Taxonomy" id="2014610"/>
    <lineage>
        <taxon>Bacteria</taxon>
        <taxon>Pseudomonadati</taxon>
        <taxon>Gemmatimonadota</taxon>
        <taxon>Gemmatimonadia</taxon>
        <taxon>Gemmatimonadales</taxon>
        <taxon>Gemmatimonadaceae</taxon>
        <taxon>Roseisolibacter</taxon>
    </lineage>
</organism>
<dbReference type="InterPro" id="IPR011042">
    <property type="entry name" value="6-blade_b-propeller_TolB-like"/>
</dbReference>
<evidence type="ECO:0000313" key="2">
    <source>
        <dbReference type="EMBL" id="GLC27837.1"/>
    </source>
</evidence>
<dbReference type="SUPFAM" id="SSF50952">
    <property type="entry name" value="Soluble quinoprotein glucose dehydrogenase"/>
    <property type="match status" value="1"/>
</dbReference>
<dbReference type="Gene3D" id="2.120.10.30">
    <property type="entry name" value="TolB, C-terminal domain"/>
    <property type="match status" value="1"/>
</dbReference>
<comment type="caution">
    <text evidence="2">The sequence shown here is derived from an EMBL/GenBank/DDBJ whole genome shotgun (WGS) entry which is preliminary data.</text>
</comment>
<gene>
    <name evidence="2" type="ORF">rosag_43500</name>
</gene>
<evidence type="ECO:0000259" key="1">
    <source>
        <dbReference type="Pfam" id="PF07995"/>
    </source>
</evidence>
<keyword evidence="3" id="KW-1185">Reference proteome</keyword>
<accession>A0AA37V4E5</accession>
<dbReference type="Pfam" id="PF07995">
    <property type="entry name" value="GSDH"/>
    <property type="match status" value="1"/>
</dbReference>
<dbReference type="PANTHER" id="PTHR19328:SF75">
    <property type="entry name" value="ALDOSE SUGAR DEHYDROGENASE YLII"/>
    <property type="match status" value="1"/>
</dbReference>
<dbReference type="InterPro" id="IPR012938">
    <property type="entry name" value="Glc/Sorbosone_DH"/>
</dbReference>
<dbReference type="EMBL" id="BRXS01000007">
    <property type="protein sequence ID" value="GLC27837.1"/>
    <property type="molecule type" value="Genomic_DNA"/>
</dbReference>
<evidence type="ECO:0000313" key="3">
    <source>
        <dbReference type="Proteomes" id="UP001161325"/>
    </source>
</evidence>